<dbReference type="Gene3D" id="3.40.190.10">
    <property type="entry name" value="Periplasmic binding protein-like II"/>
    <property type="match status" value="2"/>
</dbReference>
<name>E3IUP4_PSEI1</name>
<dbReference type="SUPFAM" id="SSF46785">
    <property type="entry name" value="Winged helix' DNA-binding domain"/>
    <property type="match status" value="1"/>
</dbReference>
<dbReference type="Proteomes" id="UP000002484">
    <property type="component" value="Chromosome"/>
</dbReference>
<evidence type="ECO:0000313" key="7">
    <source>
        <dbReference type="Proteomes" id="UP000002484"/>
    </source>
</evidence>
<dbReference type="InterPro" id="IPR036390">
    <property type="entry name" value="WH_DNA-bd_sf"/>
</dbReference>
<dbReference type="InterPro" id="IPR005119">
    <property type="entry name" value="LysR_subst-bd"/>
</dbReference>
<dbReference type="PRINTS" id="PR00039">
    <property type="entry name" value="HTHLYSR"/>
</dbReference>
<dbReference type="AlphaFoldDB" id="E3IUP4"/>
<dbReference type="SUPFAM" id="SSF53850">
    <property type="entry name" value="Periplasmic binding protein-like II"/>
    <property type="match status" value="1"/>
</dbReference>
<dbReference type="RefSeq" id="WP_013427971.1">
    <property type="nucleotide sequence ID" value="NC_014666.1"/>
</dbReference>
<evidence type="ECO:0000256" key="4">
    <source>
        <dbReference type="ARBA" id="ARBA00023163"/>
    </source>
</evidence>
<dbReference type="eggNOG" id="COG0583">
    <property type="taxonomic scope" value="Bacteria"/>
</dbReference>
<evidence type="ECO:0000256" key="1">
    <source>
        <dbReference type="ARBA" id="ARBA00009437"/>
    </source>
</evidence>
<evidence type="ECO:0000259" key="5">
    <source>
        <dbReference type="PROSITE" id="PS50931"/>
    </source>
</evidence>
<dbReference type="EMBL" id="CP002299">
    <property type="protein sequence ID" value="ADP84860.1"/>
    <property type="molecule type" value="Genomic_DNA"/>
</dbReference>
<dbReference type="PROSITE" id="PS50931">
    <property type="entry name" value="HTH_LYSR"/>
    <property type="match status" value="1"/>
</dbReference>
<proteinExistence type="inferred from homology"/>
<dbReference type="PANTHER" id="PTHR30346">
    <property type="entry name" value="TRANSCRIPTIONAL DUAL REGULATOR HCAR-RELATED"/>
    <property type="match status" value="1"/>
</dbReference>
<dbReference type="GO" id="GO:0003677">
    <property type="term" value="F:DNA binding"/>
    <property type="evidence" value="ECO:0007669"/>
    <property type="project" value="UniProtKB-KW"/>
</dbReference>
<dbReference type="STRING" id="298654.FraEuI1c_6892"/>
<keyword evidence="2" id="KW-0805">Transcription regulation</keyword>
<dbReference type="Gene3D" id="1.10.10.10">
    <property type="entry name" value="Winged helix-like DNA-binding domain superfamily/Winged helix DNA-binding domain"/>
    <property type="match status" value="1"/>
</dbReference>
<dbReference type="InterPro" id="IPR000847">
    <property type="entry name" value="LysR_HTH_N"/>
</dbReference>
<keyword evidence="3" id="KW-0238">DNA-binding</keyword>
<comment type="similarity">
    <text evidence="1">Belongs to the LysR transcriptional regulatory family.</text>
</comment>
<keyword evidence="7" id="KW-1185">Reference proteome</keyword>
<dbReference type="InterPro" id="IPR036388">
    <property type="entry name" value="WH-like_DNA-bd_sf"/>
</dbReference>
<gene>
    <name evidence="6" type="ordered locus">FraEuI1c_6892</name>
</gene>
<organism evidence="6 7">
    <name type="scientific">Pseudofrankia inefficax (strain DSM 45817 / CECT 9037 / DDB 130130 / EuI1c)</name>
    <name type="common">Frankia inefficax</name>
    <dbReference type="NCBI Taxonomy" id="298654"/>
    <lineage>
        <taxon>Bacteria</taxon>
        <taxon>Bacillati</taxon>
        <taxon>Actinomycetota</taxon>
        <taxon>Actinomycetes</taxon>
        <taxon>Frankiales</taxon>
        <taxon>Frankiaceae</taxon>
        <taxon>Pseudofrankia</taxon>
    </lineage>
</organism>
<dbReference type="CDD" id="cd08414">
    <property type="entry name" value="PBP2_LTTR_aromatics_like"/>
    <property type="match status" value="1"/>
</dbReference>
<reference evidence="6 7" key="1">
    <citation type="submission" date="2010-10" db="EMBL/GenBank/DDBJ databases">
        <title>Complete sequence of Frankia sp. EuI1c.</title>
        <authorList>
            <consortium name="US DOE Joint Genome Institute"/>
            <person name="Lucas S."/>
            <person name="Copeland A."/>
            <person name="Lapidus A."/>
            <person name="Cheng J.-F."/>
            <person name="Bruce D."/>
            <person name="Goodwin L."/>
            <person name="Pitluck S."/>
            <person name="Chertkov O."/>
            <person name="Detter J.C."/>
            <person name="Han C."/>
            <person name="Tapia R."/>
            <person name="Land M."/>
            <person name="Hauser L."/>
            <person name="Jeffries C."/>
            <person name="Kyrpides N."/>
            <person name="Ivanova N."/>
            <person name="Mikhailova N."/>
            <person name="Beauchemin N."/>
            <person name="Sen A."/>
            <person name="Sur S.A."/>
            <person name="Gtari M."/>
            <person name="Wall L."/>
            <person name="Tisa L."/>
            <person name="Woyke T."/>
        </authorList>
    </citation>
    <scope>NUCLEOTIDE SEQUENCE [LARGE SCALE GENOMIC DNA]</scope>
    <source>
        <strain evidence="7">DSM 45817 / CECT 9037 / EuI1c</strain>
    </source>
</reference>
<dbReference type="FunFam" id="1.10.10.10:FF:000001">
    <property type="entry name" value="LysR family transcriptional regulator"/>
    <property type="match status" value="1"/>
</dbReference>
<accession>E3IUP4</accession>
<dbReference type="InParanoid" id="E3IUP4"/>
<feature type="domain" description="HTH lysR-type" evidence="5">
    <location>
        <begin position="1"/>
        <end position="58"/>
    </location>
</feature>
<dbReference type="Pfam" id="PF03466">
    <property type="entry name" value="LysR_substrate"/>
    <property type="match status" value="1"/>
</dbReference>
<dbReference type="PANTHER" id="PTHR30346:SF28">
    <property type="entry name" value="HTH-TYPE TRANSCRIPTIONAL REGULATOR CYNR"/>
    <property type="match status" value="1"/>
</dbReference>
<sequence>MELRQLRYFVAVAEHRHFGRAAQQLHIVQPAVSQQVQRLERELGLPLLDRTTRRVALTSAGERFLDHAREVIDAADRAQAAMRLLRAEAPAELRLGTTTGLGGHLARALDEFARRRPGVRVELSRLPEEERLARVSDGDLHAAFVRRRADAAVPRGLVMADVLTDPLVAALPQDATTPRRRTVRLAELAPLSIRLPERQANPLLVDAVTQACRQAGFEPRFAPAGDDQDTLALIAAGRSSWTVFFSPKAELLERQGLPGVAFRRIAAPRITIVTALVYRRAGGHPAVGDLADAVRATCPPLTSSDLARPALS</sequence>
<dbReference type="Pfam" id="PF00126">
    <property type="entry name" value="HTH_1"/>
    <property type="match status" value="1"/>
</dbReference>
<dbReference type="KEGG" id="fri:FraEuI1c_6892"/>
<evidence type="ECO:0000256" key="3">
    <source>
        <dbReference type="ARBA" id="ARBA00023125"/>
    </source>
</evidence>
<keyword evidence="4" id="KW-0804">Transcription</keyword>
<evidence type="ECO:0000256" key="2">
    <source>
        <dbReference type="ARBA" id="ARBA00023015"/>
    </source>
</evidence>
<protein>
    <submittedName>
        <fullName evidence="6">Transcriptional regulator, LysR family</fullName>
    </submittedName>
</protein>
<evidence type="ECO:0000313" key="6">
    <source>
        <dbReference type="EMBL" id="ADP84860.1"/>
    </source>
</evidence>
<dbReference type="OrthoDB" id="3176554at2"/>
<dbReference type="GO" id="GO:0032993">
    <property type="term" value="C:protein-DNA complex"/>
    <property type="evidence" value="ECO:0007669"/>
    <property type="project" value="TreeGrafter"/>
</dbReference>
<dbReference type="HOGENOM" id="CLU_039613_6_4_11"/>
<dbReference type="GO" id="GO:0003700">
    <property type="term" value="F:DNA-binding transcription factor activity"/>
    <property type="evidence" value="ECO:0007669"/>
    <property type="project" value="InterPro"/>
</dbReference>